<feature type="transmembrane region" description="Helical" evidence="6">
    <location>
        <begin position="12"/>
        <end position="28"/>
    </location>
</feature>
<evidence type="ECO:0000256" key="1">
    <source>
        <dbReference type="ARBA" id="ARBA00004651"/>
    </source>
</evidence>
<dbReference type="InterPro" id="IPR001851">
    <property type="entry name" value="ABC_transp_permease"/>
</dbReference>
<feature type="transmembrane region" description="Helical" evidence="6">
    <location>
        <begin position="181"/>
        <end position="201"/>
    </location>
</feature>
<protein>
    <submittedName>
        <fullName evidence="7">ABC transporter permease</fullName>
    </submittedName>
</protein>
<dbReference type="PANTHER" id="PTHR32196:SF69">
    <property type="entry name" value="BRANCHED-CHAIN AMINO ACID TRANSPORT SYSTEM, PERMEASE PROTEIN"/>
    <property type="match status" value="1"/>
</dbReference>
<dbReference type="EMBL" id="JAGSCS010000006">
    <property type="protein sequence ID" value="MBR0575923.1"/>
    <property type="molecule type" value="Genomic_DNA"/>
</dbReference>
<evidence type="ECO:0000256" key="3">
    <source>
        <dbReference type="ARBA" id="ARBA00022692"/>
    </source>
</evidence>
<comment type="caution">
    <text evidence="7">The sequence shown here is derived from an EMBL/GenBank/DDBJ whole genome shotgun (WGS) entry which is preliminary data.</text>
</comment>
<accession>A0A941HQV7</accession>
<comment type="subcellular location">
    <subcellularLocation>
        <location evidence="1">Cell membrane</location>
        <topology evidence="1">Multi-pass membrane protein</topology>
    </subcellularLocation>
</comment>
<dbReference type="RefSeq" id="WP_211800612.1">
    <property type="nucleotide sequence ID" value="NZ_JAGSCS010000006.1"/>
</dbReference>
<evidence type="ECO:0000256" key="2">
    <source>
        <dbReference type="ARBA" id="ARBA00022475"/>
    </source>
</evidence>
<reference evidence="7" key="1">
    <citation type="submission" date="2021-04" db="EMBL/GenBank/DDBJ databases">
        <title>Proteiniclasticum sedimins sp. nov., an obligate anaerobic bacterium isolated from anaerobic sludge.</title>
        <authorList>
            <person name="Liu J."/>
        </authorList>
    </citation>
    <scope>NUCLEOTIDE SEQUENCE</scope>
    <source>
        <strain evidence="7">BAD-10</strain>
    </source>
</reference>
<feature type="transmembrane region" description="Helical" evidence="6">
    <location>
        <begin position="48"/>
        <end position="69"/>
    </location>
</feature>
<evidence type="ECO:0000256" key="6">
    <source>
        <dbReference type="SAM" id="Phobius"/>
    </source>
</evidence>
<evidence type="ECO:0000256" key="4">
    <source>
        <dbReference type="ARBA" id="ARBA00022989"/>
    </source>
</evidence>
<sequence length="313" mass="33079">MNIVVNILEQGMLFALSVLGIYITYKIMNFADLSMDGTYPLGGAVCGILIIGGMNPWLATLIAALVGASAGMVTGFIHTKLGINGLMAGILVMFGLYSVNLRIMGKSNIPLFNQASIFNLPQIKVLGMDLSRLLLLAAVVVVVKVLYEVFFRTKTGFFLRAVGDNEEILTSLSADSHKIKILGLALANFLVALSGAMTAQYQGFADVGMGTGSAVTALAAVIIGSALLKRLPLAKSTVAITGAVLYKGILVLVLRFGLDPNDFKLATAIAVIIAMGATSQKLSLKFPKLKKSLGKKKKGGASYARHQQPVENL</sequence>
<name>A0A941HQV7_9CLOT</name>
<feature type="transmembrane region" description="Helical" evidence="6">
    <location>
        <begin position="237"/>
        <end position="257"/>
    </location>
</feature>
<keyword evidence="5 6" id="KW-0472">Membrane</keyword>
<keyword evidence="4 6" id="KW-1133">Transmembrane helix</keyword>
<dbReference type="GO" id="GO:0022857">
    <property type="term" value="F:transmembrane transporter activity"/>
    <property type="evidence" value="ECO:0007669"/>
    <property type="project" value="InterPro"/>
</dbReference>
<feature type="transmembrane region" description="Helical" evidence="6">
    <location>
        <begin position="207"/>
        <end position="228"/>
    </location>
</feature>
<keyword evidence="2" id="KW-1003">Cell membrane</keyword>
<feature type="transmembrane region" description="Helical" evidence="6">
    <location>
        <begin position="81"/>
        <end position="99"/>
    </location>
</feature>
<dbReference type="PANTHER" id="PTHR32196">
    <property type="entry name" value="ABC TRANSPORTER PERMEASE PROTEIN YPHD-RELATED-RELATED"/>
    <property type="match status" value="1"/>
</dbReference>
<evidence type="ECO:0000313" key="7">
    <source>
        <dbReference type="EMBL" id="MBR0575923.1"/>
    </source>
</evidence>
<evidence type="ECO:0000313" key="8">
    <source>
        <dbReference type="Proteomes" id="UP000675379"/>
    </source>
</evidence>
<gene>
    <name evidence="7" type="ORF">KCG48_06170</name>
</gene>
<evidence type="ECO:0000256" key="5">
    <source>
        <dbReference type="ARBA" id="ARBA00023136"/>
    </source>
</evidence>
<keyword evidence="3 6" id="KW-0812">Transmembrane</keyword>
<dbReference type="Proteomes" id="UP000675379">
    <property type="component" value="Unassembled WGS sequence"/>
</dbReference>
<keyword evidence="8" id="KW-1185">Reference proteome</keyword>
<dbReference type="Pfam" id="PF02653">
    <property type="entry name" value="BPD_transp_2"/>
    <property type="match status" value="1"/>
</dbReference>
<proteinExistence type="predicted"/>
<dbReference type="CDD" id="cd06574">
    <property type="entry name" value="TM_PBP1_branched-chain-AA_like"/>
    <property type="match status" value="1"/>
</dbReference>
<feature type="transmembrane region" description="Helical" evidence="6">
    <location>
        <begin position="130"/>
        <end position="150"/>
    </location>
</feature>
<dbReference type="AlphaFoldDB" id="A0A941HQV7"/>
<organism evidence="7 8">
    <name type="scientific">Proteiniclasticum sediminis</name>
    <dbReference type="NCBI Taxonomy" id="2804028"/>
    <lineage>
        <taxon>Bacteria</taxon>
        <taxon>Bacillati</taxon>
        <taxon>Bacillota</taxon>
        <taxon>Clostridia</taxon>
        <taxon>Eubacteriales</taxon>
        <taxon>Clostridiaceae</taxon>
        <taxon>Proteiniclasticum</taxon>
    </lineage>
</organism>
<dbReference type="GO" id="GO:0005886">
    <property type="term" value="C:plasma membrane"/>
    <property type="evidence" value="ECO:0007669"/>
    <property type="project" value="UniProtKB-SubCell"/>
</dbReference>